<proteinExistence type="inferred from homology"/>
<dbReference type="SUPFAM" id="SSF52833">
    <property type="entry name" value="Thioredoxin-like"/>
    <property type="match status" value="1"/>
</dbReference>
<dbReference type="InterPro" id="IPR002109">
    <property type="entry name" value="Glutaredoxin"/>
</dbReference>
<dbReference type="NCBIfam" id="TIGR02194">
    <property type="entry name" value="GlrX_NrdH"/>
    <property type="match status" value="1"/>
</dbReference>
<evidence type="ECO:0000256" key="2">
    <source>
        <dbReference type="ARBA" id="ARBA00007787"/>
    </source>
</evidence>
<keyword evidence="10" id="KW-0614">Plasmid</keyword>
<reference evidence="11" key="1">
    <citation type="journal article" date="2019" name="Int. J. Syst. Evol. Microbiol.">
        <title>The Global Catalogue of Microorganisms (GCM) 10K type strain sequencing project: providing services to taxonomists for standard genome sequencing and annotation.</title>
        <authorList>
            <consortium name="The Broad Institute Genomics Platform"/>
            <consortium name="The Broad Institute Genome Sequencing Center for Infectious Disease"/>
            <person name="Wu L."/>
            <person name="Ma J."/>
        </authorList>
    </citation>
    <scope>NUCLEOTIDE SEQUENCE [LARGE SCALE GENOMIC DNA]</scope>
    <source>
        <strain evidence="11">NBRC 108565</strain>
    </source>
</reference>
<dbReference type="InterPro" id="IPR036249">
    <property type="entry name" value="Thioredoxin-like_sf"/>
</dbReference>
<protein>
    <recommendedName>
        <fullName evidence="3">Glutaredoxin-like protein NrdH</fullName>
    </recommendedName>
</protein>
<evidence type="ECO:0000256" key="5">
    <source>
        <dbReference type="ARBA" id="ARBA00022982"/>
    </source>
</evidence>
<comment type="function">
    <text evidence="1">Electron transport system for the ribonucleotide reductase system NrdEF.</text>
</comment>
<comment type="similarity">
    <text evidence="2">Belongs to the glutaredoxin family.</text>
</comment>
<keyword evidence="4" id="KW-0813">Transport</keyword>
<keyword evidence="11" id="KW-1185">Reference proteome</keyword>
<accession>A0ABM8G7K4</accession>
<gene>
    <name evidence="10" type="ORF">GCM10025865_33760</name>
</gene>
<dbReference type="PANTHER" id="PTHR34386:SF1">
    <property type="entry name" value="GLUTAREDOXIN-LIKE PROTEIN NRDH"/>
    <property type="match status" value="1"/>
</dbReference>
<keyword evidence="7" id="KW-0676">Redox-active center</keyword>
<name>A0ABM8G7K4_9CELL</name>
<evidence type="ECO:0000256" key="7">
    <source>
        <dbReference type="ARBA" id="ARBA00023284"/>
    </source>
</evidence>
<organism evidence="10 11">
    <name type="scientific">Paraoerskovia sediminicola</name>
    <dbReference type="NCBI Taxonomy" id="1138587"/>
    <lineage>
        <taxon>Bacteria</taxon>
        <taxon>Bacillati</taxon>
        <taxon>Actinomycetota</taxon>
        <taxon>Actinomycetes</taxon>
        <taxon>Micrococcales</taxon>
        <taxon>Cellulomonadaceae</taxon>
        <taxon>Paraoerskovia</taxon>
    </lineage>
</organism>
<dbReference type="EMBL" id="AP027730">
    <property type="protein sequence ID" value="BDZ44077.1"/>
    <property type="molecule type" value="Genomic_DNA"/>
</dbReference>
<evidence type="ECO:0000256" key="3">
    <source>
        <dbReference type="ARBA" id="ARBA00017945"/>
    </source>
</evidence>
<dbReference type="Proteomes" id="UP001321475">
    <property type="component" value="Plasmid pNBRC108565a"/>
</dbReference>
<evidence type="ECO:0000313" key="10">
    <source>
        <dbReference type="EMBL" id="BDZ44077.1"/>
    </source>
</evidence>
<feature type="region of interest" description="Disordered" evidence="8">
    <location>
        <begin position="1"/>
        <end position="83"/>
    </location>
</feature>
<feature type="compositionally biased region" description="Polar residues" evidence="8">
    <location>
        <begin position="73"/>
        <end position="83"/>
    </location>
</feature>
<evidence type="ECO:0000256" key="4">
    <source>
        <dbReference type="ARBA" id="ARBA00022448"/>
    </source>
</evidence>
<dbReference type="CDD" id="cd02976">
    <property type="entry name" value="NrdH"/>
    <property type="match status" value="1"/>
</dbReference>
<dbReference type="Gene3D" id="3.40.30.10">
    <property type="entry name" value="Glutaredoxin"/>
    <property type="match status" value="1"/>
</dbReference>
<evidence type="ECO:0000256" key="6">
    <source>
        <dbReference type="ARBA" id="ARBA00023157"/>
    </source>
</evidence>
<dbReference type="InterPro" id="IPR011909">
    <property type="entry name" value="GlrX_NrdH"/>
</dbReference>
<dbReference type="PROSITE" id="PS51354">
    <property type="entry name" value="GLUTAREDOXIN_2"/>
    <property type="match status" value="1"/>
</dbReference>
<dbReference type="InterPro" id="IPR051548">
    <property type="entry name" value="Grx-like_ET"/>
</dbReference>
<sequence>MSQIPSDLKRTELADDGASASTGGRALRARPLQKPGSVSGPPLSPIVAGAGSGNSDSAALRPEAERLPRCAPSSLSPLDIRSTSGNRVAHDVRALRVPSPRADRPSHYAQGRSEKRLERLMNKQIEVTVFSKPACVMCTATYRALDKKGIKYEVVDLSTDAQALELVRGLGYMEAPVVVAGERHWSGFRPDQINALAA</sequence>
<keyword evidence="6" id="KW-1015">Disulfide bond</keyword>
<keyword evidence="5" id="KW-0249">Electron transport</keyword>
<evidence type="ECO:0000256" key="1">
    <source>
        <dbReference type="ARBA" id="ARBA00002292"/>
    </source>
</evidence>
<evidence type="ECO:0000313" key="11">
    <source>
        <dbReference type="Proteomes" id="UP001321475"/>
    </source>
</evidence>
<dbReference type="PANTHER" id="PTHR34386">
    <property type="entry name" value="GLUTAREDOXIN"/>
    <property type="match status" value="1"/>
</dbReference>
<feature type="domain" description="Glutaredoxin" evidence="9">
    <location>
        <begin position="127"/>
        <end position="185"/>
    </location>
</feature>
<geneLocation type="plasmid" evidence="10 11">
    <name>pNBRC108565a</name>
</geneLocation>
<dbReference type="Pfam" id="PF00462">
    <property type="entry name" value="Glutaredoxin"/>
    <property type="match status" value="1"/>
</dbReference>
<evidence type="ECO:0000259" key="9">
    <source>
        <dbReference type="Pfam" id="PF00462"/>
    </source>
</evidence>
<evidence type="ECO:0000256" key="8">
    <source>
        <dbReference type="SAM" id="MobiDB-lite"/>
    </source>
</evidence>